<protein>
    <submittedName>
        <fullName evidence="2">DUF6924 domain-containing protein</fullName>
    </submittedName>
</protein>
<dbReference type="Pfam" id="PF21962">
    <property type="entry name" value="DUF6924"/>
    <property type="match status" value="1"/>
</dbReference>
<sequence>MHQLPCALEALVVRTDFSADGAWDAVRVALCSPSRDGFLANVALVDDRRYEGLTPESALDLIPAEYEHPLLVLADSVAVASTDLPLLVVDLRRERGRCVRVVAAELWSIENNLMEANMDFEEFVGAIDDDGVFRGF</sequence>
<keyword evidence="3" id="KW-1185">Reference proteome</keyword>
<accession>A0ABW7DTT6</accession>
<name>A0ABW7DTT6_STRRO</name>
<proteinExistence type="predicted"/>
<evidence type="ECO:0000259" key="1">
    <source>
        <dbReference type="Pfam" id="PF21962"/>
    </source>
</evidence>
<evidence type="ECO:0000313" key="2">
    <source>
        <dbReference type="EMBL" id="MFG6294171.1"/>
    </source>
</evidence>
<reference evidence="2 3" key="1">
    <citation type="submission" date="2024-10" db="EMBL/GenBank/DDBJ databases">
        <title>Draft genome assembly of a novel steroid transforming actinomycete isolated from African clawed frog Xenopus laevis.</title>
        <authorList>
            <person name="Bragin E."/>
            <person name="Kollerov V."/>
            <person name="Donova M.V."/>
        </authorList>
    </citation>
    <scope>NUCLEOTIDE SEQUENCE [LARGE SCALE GENOMIC DNA]</scope>
    <source>
        <strain evidence="2 3">MTOC-St3</strain>
    </source>
</reference>
<feature type="domain" description="DUF6924" evidence="1">
    <location>
        <begin position="9"/>
        <end position="136"/>
    </location>
</feature>
<dbReference type="InterPro" id="IPR053832">
    <property type="entry name" value="DUF6924"/>
</dbReference>
<gene>
    <name evidence="2" type="ORF">ACGU38_02195</name>
</gene>
<dbReference type="EMBL" id="JBIENY010000030">
    <property type="protein sequence ID" value="MFG6294171.1"/>
    <property type="molecule type" value="Genomic_DNA"/>
</dbReference>
<comment type="caution">
    <text evidence="2">The sequence shown here is derived from an EMBL/GenBank/DDBJ whole genome shotgun (WGS) entry which is preliminary data.</text>
</comment>
<dbReference type="Proteomes" id="UP001605990">
    <property type="component" value="Unassembled WGS sequence"/>
</dbReference>
<dbReference type="RefSeq" id="WP_394392752.1">
    <property type="nucleotide sequence ID" value="NZ_JBIENY010000030.1"/>
</dbReference>
<evidence type="ECO:0000313" key="3">
    <source>
        <dbReference type="Proteomes" id="UP001605990"/>
    </source>
</evidence>
<organism evidence="2 3">
    <name type="scientific">Streptomyces rochei</name>
    <name type="common">Streptomyces parvullus</name>
    <dbReference type="NCBI Taxonomy" id="1928"/>
    <lineage>
        <taxon>Bacteria</taxon>
        <taxon>Bacillati</taxon>
        <taxon>Actinomycetota</taxon>
        <taxon>Actinomycetes</taxon>
        <taxon>Kitasatosporales</taxon>
        <taxon>Streptomycetaceae</taxon>
        <taxon>Streptomyces</taxon>
        <taxon>Streptomyces rochei group</taxon>
    </lineage>
</organism>